<keyword evidence="2" id="KW-1133">Transmembrane helix</keyword>
<dbReference type="PANTHER" id="PTHR35936">
    <property type="entry name" value="MEMBRANE-BOUND LYTIC MUREIN TRANSGLYCOSYLASE F"/>
    <property type="match status" value="1"/>
</dbReference>
<dbReference type="PANTHER" id="PTHR35936:SF19">
    <property type="entry name" value="AMINO-ACID-BINDING PROTEIN YXEM-RELATED"/>
    <property type="match status" value="1"/>
</dbReference>
<protein>
    <submittedName>
        <fullName evidence="4">ABC-type amino acid transport system, substrate-binding protein</fullName>
    </submittedName>
</protein>
<dbReference type="SMART" id="SM00062">
    <property type="entry name" value="PBPb"/>
    <property type="match status" value="1"/>
</dbReference>
<gene>
    <name evidence="4" type="ORF">M33023_02700</name>
</gene>
<organism evidence="4 5">
    <name type="scientific">Candidatus Phytoplasma asteris</name>
    <dbReference type="NCBI Taxonomy" id="85620"/>
    <lineage>
        <taxon>Bacteria</taxon>
        <taxon>Bacillati</taxon>
        <taxon>Mycoplasmatota</taxon>
        <taxon>Mollicutes</taxon>
        <taxon>Acholeplasmatales</taxon>
        <taxon>Acholeplasmataceae</taxon>
        <taxon>Candidatus Phytoplasma</taxon>
        <taxon>16SrI (Aster yellows group)</taxon>
    </lineage>
</organism>
<dbReference type="SUPFAM" id="SSF53850">
    <property type="entry name" value="Periplasmic binding protein-like II"/>
    <property type="match status" value="1"/>
</dbReference>
<feature type="transmembrane region" description="Helical" evidence="2">
    <location>
        <begin position="7"/>
        <end position="27"/>
    </location>
</feature>
<dbReference type="Gene3D" id="3.40.190.10">
    <property type="entry name" value="Periplasmic binding protein-like II"/>
    <property type="match status" value="2"/>
</dbReference>
<keyword evidence="2" id="KW-0812">Transmembrane</keyword>
<feature type="domain" description="Solute-binding protein family 3/N-terminal" evidence="3">
    <location>
        <begin position="35"/>
        <end position="287"/>
    </location>
</feature>
<evidence type="ECO:0000256" key="2">
    <source>
        <dbReference type="SAM" id="Phobius"/>
    </source>
</evidence>
<keyword evidence="2" id="KW-0472">Membrane</keyword>
<reference evidence="4" key="1">
    <citation type="submission" date="2023-06" db="EMBL/GenBank/DDBJ databases">
        <title>Complete Genome of Candidatus Phytoplasma asteris M33.</title>
        <authorList>
            <person name="Toth R."/>
            <person name="Ilic A.-M."/>
            <person name="Huettel B."/>
            <person name="Duduk B."/>
            <person name="Kube M."/>
        </authorList>
    </citation>
    <scope>NUCLEOTIDE SEQUENCE [LARGE SCALE GENOMIC DNA]</scope>
    <source>
        <strain evidence="4">M33</strain>
    </source>
</reference>
<dbReference type="Pfam" id="PF00497">
    <property type="entry name" value="SBP_bac_3"/>
    <property type="match status" value="1"/>
</dbReference>
<evidence type="ECO:0000256" key="1">
    <source>
        <dbReference type="ARBA" id="ARBA00022729"/>
    </source>
</evidence>
<evidence type="ECO:0000313" key="4">
    <source>
        <dbReference type="EMBL" id="WZN38439.1"/>
    </source>
</evidence>
<name>A0ABZ2YEV5_9MOLU</name>
<accession>A0ABZ2YEV5</accession>
<keyword evidence="5" id="KW-1185">Reference proteome</keyword>
<dbReference type="RefSeq" id="WP_341833741.1">
    <property type="nucleotide sequence ID" value="NZ_CP128397.1"/>
</dbReference>
<proteinExistence type="predicted"/>
<evidence type="ECO:0000259" key="3">
    <source>
        <dbReference type="SMART" id="SM00062"/>
    </source>
</evidence>
<dbReference type="EMBL" id="CP128397">
    <property type="protein sequence ID" value="WZN38439.1"/>
    <property type="molecule type" value="Genomic_DNA"/>
</dbReference>
<sequence>MKINKKIIISLVVGVFLILGIIGGILWPKNTKNNVLVIGMELEYSPLEYVIPTKNEKNKDQNHPIYGQSGYACGYNVFIAKKLAEKLGKKLVIKKINFNSLISALNSNDIDLVVAGLNKNPDRDKEIDFSKPYVFGTVKIVLKQGSKVDNLSSLQSEKIGYQSGSTYQKIAEGITTQTQEYSDLGTIKLALQANEIDGFIVESDIADMFLEKNPTLAMEKKTINKELMEKINTDLRDQTQESFQSRIGIKKGNDKLKNKVDEALEQLQFTTDNNTTQELKKKAIEVAINQN</sequence>
<dbReference type="Proteomes" id="UP001470586">
    <property type="component" value="Chromosome"/>
</dbReference>
<keyword evidence="1" id="KW-0732">Signal</keyword>
<dbReference type="InterPro" id="IPR001638">
    <property type="entry name" value="Solute-binding_3/MltF_N"/>
</dbReference>
<evidence type="ECO:0000313" key="5">
    <source>
        <dbReference type="Proteomes" id="UP001470586"/>
    </source>
</evidence>